<proteinExistence type="predicted"/>
<evidence type="ECO:0000313" key="2">
    <source>
        <dbReference type="EMBL" id="JAC61716.1"/>
    </source>
</evidence>
<dbReference type="AlphaFoldDB" id="A0A061QTS0"/>
<name>A0A061QTS0_9CHLO</name>
<accession>A0A061QTS0</accession>
<feature type="non-terminal residue" evidence="2">
    <location>
        <position position="1"/>
    </location>
</feature>
<dbReference type="EMBL" id="GBEZ01025365">
    <property type="protein sequence ID" value="JAC61716.1"/>
    <property type="molecule type" value="Transcribed_RNA"/>
</dbReference>
<organism evidence="2">
    <name type="scientific">Tetraselmis sp. GSL018</name>
    <dbReference type="NCBI Taxonomy" id="582737"/>
    <lineage>
        <taxon>Eukaryota</taxon>
        <taxon>Viridiplantae</taxon>
        <taxon>Chlorophyta</taxon>
        <taxon>core chlorophytes</taxon>
        <taxon>Chlorodendrophyceae</taxon>
        <taxon>Chlorodendrales</taxon>
        <taxon>Chlorodendraceae</taxon>
        <taxon>Tetraselmis</taxon>
    </lineage>
</organism>
<protein>
    <submittedName>
        <fullName evidence="2">Uncharacterized protein</fullName>
    </submittedName>
</protein>
<gene>
    <name evidence="2" type="ORF">TSPGSL018_25440</name>
</gene>
<feature type="region of interest" description="Disordered" evidence="1">
    <location>
        <begin position="1"/>
        <end position="32"/>
    </location>
</feature>
<evidence type="ECO:0000256" key="1">
    <source>
        <dbReference type="SAM" id="MobiDB-lite"/>
    </source>
</evidence>
<sequence length="32" mass="3585">AIIRKCLRNSGKGNRLARKGAEQFRASRSRSP</sequence>
<reference evidence="2" key="1">
    <citation type="submission" date="2014-05" db="EMBL/GenBank/DDBJ databases">
        <title>The transcriptome of the halophilic microalga Tetraselmis sp. GSL018 isolated from the Great Salt Lake, Utah.</title>
        <authorList>
            <person name="Jinkerson R.E."/>
            <person name="D'Adamo S."/>
            <person name="Posewitz M.C."/>
        </authorList>
    </citation>
    <scope>NUCLEOTIDE SEQUENCE</scope>
    <source>
        <strain evidence="2">GSL018</strain>
    </source>
</reference>